<name>A0A3T1D2M1_9BACL</name>
<reference evidence="1 2" key="1">
    <citation type="submission" date="2019-01" db="EMBL/GenBank/DDBJ databases">
        <title>Complete genome sequence of Cohnella hallensis HS21 isolated from Korean fir (Abies koreana) rhizospheric soil.</title>
        <authorList>
            <person name="Jiang L."/>
            <person name="Kang S.W."/>
            <person name="Kim S."/>
            <person name="Jung J."/>
            <person name="Kim C.Y."/>
            <person name="Kim D.H."/>
            <person name="Kim S.W."/>
            <person name="Lee J."/>
        </authorList>
    </citation>
    <scope>NUCLEOTIDE SEQUENCE [LARGE SCALE GENOMIC DNA]</scope>
    <source>
        <strain evidence="1 2">HS21</strain>
    </source>
</reference>
<gene>
    <name evidence="1" type="ORF">KCTCHS21_17490</name>
</gene>
<evidence type="ECO:0000313" key="1">
    <source>
        <dbReference type="EMBL" id="BBI32350.1"/>
    </source>
</evidence>
<accession>A0A3T1D2M1</accession>
<dbReference type="EMBL" id="AP019400">
    <property type="protein sequence ID" value="BBI32350.1"/>
    <property type="molecule type" value="Genomic_DNA"/>
</dbReference>
<organism evidence="1 2">
    <name type="scientific">Cohnella abietis</name>
    <dbReference type="NCBI Taxonomy" id="2507935"/>
    <lineage>
        <taxon>Bacteria</taxon>
        <taxon>Bacillati</taxon>
        <taxon>Bacillota</taxon>
        <taxon>Bacilli</taxon>
        <taxon>Bacillales</taxon>
        <taxon>Paenibacillaceae</taxon>
        <taxon>Cohnella</taxon>
    </lineage>
</organism>
<keyword evidence="2" id="KW-1185">Reference proteome</keyword>
<proteinExistence type="predicted"/>
<dbReference type="Proteomes" id="UP000289856">
    <property type="component" value="Chromosome"/>
</dbReference>
<protein>
    <submittedName>
        <fullName evidence="1">Uncharacterized protein</fullName>
    </submittedName>
</protein>
<evidence type="ECO:0000313" key="2">
    <source>
        <dbReference type="Proteomes" id="UP000289856"/>
    </source>
</evidence>
<dbReference type="KEGG" id="cohn:KCTCHS21_17490"/>
<dbReference type="AlphaFoldDB" id="A0A3T1D2M1"/>
<dbReference type="RefSeq" id="WP_130606813.1">
    <property type="nucleotide sequence ID" value="NZ_AP019400.1"/>
</dbReference>
<sequence>MANISNEELEKILISDESRKYLEEHPSINGRAAKIYASESLNCATNKATYELNKAVKKVNNVMTKLKFTTKTQG</sequence>